<evidence type="ECO:0000259" key="3">
    <source>
        <dbReference type="Pfam" id="PF13861"/>
    </source>
</evidence>
<evidence type="ECO:0000259" key="2">
    <source>
        <dbReference type="Pfam" id="PF13860"/>
    </source>
</evidence>
<feature type="domain" description="FlgD/Vpr Ig-like" evidence="2">
    <location>
        <begin position="108"/>
        <end position="177"/>
    </location>
</feature>
<reference evidence="4" key="1">
    <citation type="submission" date="2018-06" db="EMBL/GenBank/DDBJ databases">
        <authorList>
            <person name="Zhirakovskaya E."/>
        </authorList>
    </citation>
    <scope>NUCLEOTIDE SEQUENCE</scope>
</reference>
<feature type="domain" description="FlgD Tudor-like" evidence="3">
    <location>
        <begin position="85"/>
        <end position="225"/>
    </location>
</feature>
<evidence type="ECO:0000313" key="4">
    <source>
        <dbReference type="EMBL" id="VAW53084.1"/>
    </source>
</evidence>
<keyword evidence="1" id="KW-1005">Bacterial flagellum biogenesis</keyword>
<keyword evidence="4" id="KW-0282">Flagellum</keyword>
<keyword evidence="4" id="KW-0966">Cell projection</keyword>
<proteinExistence type="predicted"/>
<dbReference type="InterPro" id="IPR025965">
    <property type="entry name" value="FlgD/Vpr_Ig-like"/>
</dbReference>
<dbReference type="GO" id="GO:0044781">
    <property type="term" value="P:bacterial-type flagellum organization"/>
    <property type="evidence" value="ECO:0007669"/>
    <property type="project" value="UniProtKB-KW"/>
</dbReference>
<dbReference type="AlphaFoldDB" id="A0A3B0XAU8"/>
<evidence type="ECO:0000256" key="1">
    <source>
        <dbReference type="ARBA" id="ARBA00022795"/>
    </source>
</evidence>
<dbReference type="Pfam" id="PF13861">
    <property type="entry name" value="FLgD_tudor"/>
    <property type="match status" value="1"/>
</dbReference>
<dbReference type="Pfam" id="PF03963">
    <property type="entry name" value="FlgD"/>
    <property type="match status" value="1"/>
</dbReference>
<dbReference type="Pfam" id="PF13860">
    <property type="entry name" value="FlgD_ig"/>
    <property type="match status" value="1"/>
</dbReference>
<gene>
    <name evidence="4" type="ORF">MNBD_GAMMA06-1949</name>
</gene>
<accession>A0A3B0XAU8</accession>
<protein>
    <submittedName>
        <fullName evidence="4">Flagellar basal-body rod modification protein FlgD</fullName>
    </submittedName>
</protein>
<organism evidence="4">
    <name type="scientific">hydrothermal vent metagenome</name>
    <dbReference type="NCBI Taxonomy" id="652676"/>
    <lineage>
        <taxon>unclassified sequences</taxon>
        <taxon>metagenomes</taxon>
        <taxon>ecological metagenomes</taxon>
    </lineage>
</organism>
<dbReference type="EMBL" id="UOFD01000057">
    <property type="protein sequence ID" value="VAW53084.1"/>
    <property type="molecule type" value="Genomic_DNA"/>
</dbReference>
<dbReference type="Gene3D" id="2.60.40.4070">
    <property type="match status" value="1"/>
</dbReference>
<sequence>MTDISVENNFTSINPAVNNAVLDKPNELTQANFIELLVAQVKNQDPTKPMDPSQFMNQLTQSSMVNGLNDLQNSFDTLATKLSSDQSLQAAGLVGKSALLSGGETLLSAGSSVSGQINLEEAASDVTINVFNSRGEQIRSLPLGANSAGNMLFKWDGFADDGSIAPQGNYLVTAEVSVNGNQQAAEVFLESRIDSISINQSIDGSPSGTLLNLASGQSVSLNDVKQIK</sequence>
<name>A0A3B0XAU8_9ZZZZ</name>
<keyword evidence="4" id="KW-0969">Cilium</keyword>
<dbReference type="InterPro" id="IPR025963">
    <property type="entry name" value="FLgD_Tudor"/>
</dbReference>
<dbReference type="InterPro" id="IPR005648">
    <property type="entry name" value="FlgD"/>
</dbReference>
<dbReference type="Gene3D" id="2.30.30.910">
    <property type="match status" value="1"/>
</dbReference>